<comment type="subcellular location">
    <subcellularLocation>
        <location evidence="1">Membrane</location>
    </subcellularLocation>
</comment>
<dbReference type="InterPro" id="IPR036127">
    <property type="entry name" value="CcmE-like_sf"/>
</dbReference>
<comment type="caution">
    <text evidence="7">The sequence shown here is derived from an EMBL/GenBank/DDBJ whole genome shotgun (WGS) entry which is preliminary data.</text>
</comment>
<feature type="binding site" description="axial binding residue" evidence="5">
    <location>
        <position position="142"/>
    </location>
    <ligand>
        <name>heme</name>
        <dbReference type="ChEBI" id="CHEBI:30413"/>
    </ligand>
    <ligandPart>
        <name>Fe</name>
        <dbReference type="ChEBI" id="CHEBI:18248"/>
    </ligandPart>
</feature>
<dbReference type="RefSeq" id="WP_133870026.1">
    <property type="nucleotide sequence ID" value="NZ_JAVJPS010000030.1"/>
</dbReference>
<feature type="binding site" description="covalent" evidence="5">
    <location>
        <position position="138"/>
    </location>
    <ligand>
        <name>heme</name>
        <dbReference type="ChEBI" id="CHEBI:30413"/>
    </ligand>
</feature>
<proteinExistence type="predicted"/>
<dbReference type="GO" id="GO:0005886">
    <property type="term" value="C:plasma membrane"/>
    <property type="evidence" value="ECO:0007669"/>
    <property type="project" value="InterPro"/>
</dbReference>
<reference evidence="7 8" key="1">
    <citation type="submission" date="2019-03" db="EMBL/GenBank/DDBJ databases">
        <title>Sequencing the genomes of 1000 actinobacteria strains.</title>
        <authorList>
            <person name="Klenk H.-P."/>
        </authorList>
    </citation>
    <scope>NUCLEOTIDE SEQUENCE [LARGE SCALE GENOMIC DNA]</scope>
    <source>
        <strain evidence="7 8">DSM 18936</strain>
    </source>
</reference>
<dbReference type="Proteomes" id="UP000294558">
    <property type="component" value="Unassembled WGS sequence"/>
</dbReference>
<evidence type="ECO:0000313" key="8">
    <source>
        <dbReference type="Proteomes" id="UP000294558"/>
    </source>
</evidence>
<keyword evidence="6" id="KW-0812">Transmembrane</keyword>
<dbReference type="OrthoDB" id="5244410at2"/>
<accession>A0A4R7I475</accession>
<dbReference type="EMBL" id="SOAU01000001">
    <property type="protein sequence ID" value="TDT17759.1"/>
    <property type="molecule type" value="Genomic_DNA"/>
</dbReference>
<keyword evidence="5" id="KW-0479">Metal-binding</keyword>
<evidence type="ECO:0000256" key="3">
    <source>
        <dbReference type="ARBA" id="ARBA00022748"/>
    </source>
</evidence>
<organism evidence="7 8">
    <name type="scientific">Ilumatobacter fluminis</name>
    <dbReference type="NCBI Taxonomy" id="467091"/>
    <lineage>
        <taxon>Bacteria</taxon>
        <taxon>Bacillati</taxon>
        <taxon>Actinomycetota</taxon>
        <taxon>Acidimicrobiia</taxon>
        <taxon>Acidimicrobiales</taxon>
        <taxon>Ilumatobacteraceae</taxon>
        <taxon>Ilumatobacter</taxon>
    </lineage>
</organism>
<name>A0A4R7I475_9ACTN</name>
<dbReference type="GO" id="GO:0017003">
    <property type="term" value="P:protein-heme linkage"/>
    <property type="evidence" value="ECO:0007669"/>
    <property type="project" value="InterPro"/>
</dbReference>
<dbReference type="Pfam" id="PF03100">
    <property type="entry name" value="CcmE"/>
    <property type="match status" value="1"/>
</dbReference>
<keyword evidence="2 5" id="KW-0349">Heme</keyword>
<keyword evidence="6" id="KW-1133">Transmembrane helix</keyword>
<evidence type="ECO:0000256" key="2">
    <source>
        <dbReference type="ARBA" id="ARBA00022617"/>
    </source>
</evidence>
<dbReference type="SUPFAM" id="SSF82093">
    <property type="entry name" value="Heme chaperone CcmE"/>
    <property type="match status" value="1"/>
</dbReference>
<keyword evidence="3" id="KW-0201">Cytochrome c-type biogenesis</keyword>
<dbReference type="Gene3D" id="2.40.50.140">
    <property type="entry name" value="Nucleic acid-binding proteins"/>
    <property type="match status" value="1"/>
</dbReference>
<keyword evidence="4 6" id="KW-0472">Membrane</keyword>
<dbReference type="AlphaFoldDB" id="A0A4R7I475"/>
<keyword evidence="5" id="KW-0408">Iron</keyword>
<evidence type="ECO:0000256" key="1">
    <source>
        <dbReference type="ARBA" id="ARBA00004370"/>
    </source>
</evidence>
<dbReference type="InterPro" id="IPR012340">
    <property type="entry name" value="NA-bd_OB-fold"/>
</dbReference>
<sequence length="162" mass="17451">MTDLTPRTQPDGAGPTAKPRRKWLPMVLIAAVLVAGGVIVTQFLRSAIDYYCNVDEIGERSGCDTDSRLRIQGVVDKGSVESAGGDTNFDISFNEATVAVYYDGDPGGIFKECIPVVVHGTFDEAGTTFLGDRVEVKHSDEYVSVNDERLDEADDLAVDCAT</sequence>
<gene>
    <name evidence="7" type="ORF">BDK89_3372</name>
</gene>
<evidence type="ECO:0000256" key="4">
    <source>
        <dbReference type="ARBA" id="ARBA00023136"/>
    </source>
</evidence>
<dbReference type="GO" id="GO:0017004">
    <property type="term" value="P:cytochrome complex assembly"/>
    <property type="evidence" value="ECO:0007669"/>
    <property type="project" value="UniProtKB-KW"/>
</dbReference>
<evidence type="ECO:0000256" key="5">
    <source>
        <dbReference type="PIRSR" id="PIRSR604329-50"/>
    </source>
</evidence>
<protein>
    <submittedName>
        <fullName evidence="7">Cytochrome c-type biogenesis protein CcmE</fullName>
    </submittedName>
</protein>
<dbReference type="GO" id="GO:0020037">
    <property type="term" value="F:heme binding"/>
    <property type="evidence" value="ECO:0007669"/>
    <property type="project" value="InterPro"/>
</dbReference>
<evidence type="ECO:0000313" key="7">
    <source>
        <dbReference type="EMBL" id="TDT17759.1"/>
    </source>
</evidence>
<feature type="transmembrane region" description="Helical" evidence="6">
    <location>
        <begin position="23"/>
        <end position="44"/>
    </location>
</feature>
<keyword evidence="8" id="KW-1185">Reference proteome</keyword>
<dbReference type="InterPro" id="IPR004329">
    <property type="entry name" value="CcmE"/>
</dbReference>
<dbReference type="GO" id="GO:0046872">
    <property type="term" value="F:metal ion binding"/>
    <property type="evidence" value="ECO:0007669"/>
    <property type="project" value="UniProtKB-KW"/>
</dbReference>
<evidence type="ECO:0000256" key="6">
    <source>
        <dbReference type="SAM" id="Phobius"/>
    </source>
</evidence>